<accession>A0A699JXT8</accession>
<reference evidence="2" key="1">
    <citation type="journal article" date="2019" name="Sci. Rep.">
        <title>Draft genome of Tanacetum cinerariifolium, the natural source of mosquito coil.</title>
        <authorList>
            <person name="Yamashiro T."/>
            <person name="Shiraishi A."/>
            <person name="Satake H."/>
            <person name="Nakayama K."/>
        </authorList>
    </citation>
    <scope>NUCLEOTIDE SEQUENCE</scope>
</reference>
<proteinExistence type="predicted"/>
<feature type="non-terminal residue" evidence="2">
    <location>
        <position position="43"/>
    </location>
</feature>
<protein>
    <submittedName>
        <fullName evidence="2">Uncharacterized protein</fullName>
    </submittedName>
</protein>
<dbReference type="AlphaFoldDB" id="A0A699JXT8"/>
<feature type="region of interest" description="Disordered" evidence="1">
    <location>
        <begin position="17"/>
        <end position="43"/>
    </location>
</feature>
<feature type="compositionally biased region" description="Acidic residues" evidence="1">
    <location>
        <begin position="17"/>
        <end position="35"/>
    </location>
</feature>
<name>A0A699JXT8_TANCI</name>
<sequence>MKTITTGCEDHAMTVESDGDFKEETEDEIEEEEEDCPKNFDTF</sequence>
<dbReference type="EMBL" id="BKCJ010459445">
    <property type="protein sequence ID" value="GFA63623.1"/>
    <property type="molecule type" value="Genomic_DNA"/>
</dbReference>
<comment type="caution">
    <text evidence="2">The sequence shown here is derived from an EMBL/GenBank/DDBJ whole genome shotgun (WGS) entry which is preliminary data.</text>
</comment>
<gene>
    <name evidence="2" type="ORF">Tci_635595</name>
</gene>
<evidence type="ECO:0000313" key="2">
    <source>
        <dbReference type="EMBL" id="GFA63623.1"/>
    </source>
</evidence>
<evidence type="ECO:0000256" key="1">
    <source>
        <dbReference type="SAM" id="MobiDB-lite"/>
    </source>
</evidence>
<organism evidence="2">
    <name type="scientific">Tanacetum cinerariifolium</name>
    <name type="common">Dalmatian daisy</name>
    <name type="synonym">Chrysanthemum cinerariifolium</name>
    <dbReference type="NCBI Taxonomy" id="118510"/>
    <lineage>
        <taxon>Eukaryota</taxon>
        <taxon>Viridiplantae</taxon>
        <taxon>Streptophyta</taxon>
        <taxon>Embryophyta</taxon>
        <taxon>Tracheophyta</taxon>
        <taxon>Spermatophyta</taxon>
        <taxon>Magnoliopsida</taxon>
        <taxon>eudicotyledons</taxon>
        <taxon>Gunneridae</taxon>
        <taxon>Pentapetalae</taxon>
        <taxon>asterids</taxon>
        <taxon>campanulids</taxon>
        <taxon>Asterales</taxon>
        <taxon>Asteraceae</taxon>
        <taxon>Asteroideae</taxon>
        <taxon>Anthemideae</taxon>
        <taxon>Anthemidinae</taxon>
        <taxon>Tanacetum</taxon>
    </lineage>
</organism>